<feature type="chain" id="PRO_5047032664" evidence="2">
    <location>
        <begin position="33"/>
        <end position="474"/>
    </location>
</feature>
<dbReference type="Proteomes" id="UP000666369">
    <property type="component" value="Unassembled WGS sequence"/>
</dbReference>
<feature type="region of interest" description="Disordered" evidence="1">
    <location>
        <begin position="208"/>
        <end position="242"/>
    </location>
</feature>
<keyword evidence="5" id="KW-1185">Reference proteome</keyword>
<comment type="caution">
    <text evidence="4">The sequence shown here is derived from an EMBL/GenBank/DDBJ whole genome shotgun (WGS) entry which is preliminary data.</text>
</comment>
<feature type="domain" description="FecR protein" evidence="3">
    <location>
        <begin position="63"/>
        <end position="165"/>
    </location>
</feature>
<dbReference type="RefSeq" id="WP_166106374.1">
    <property type="nucleotide sequence ID" value="NZ_JAADJT010000009.1"/>
</dbReference>
<feature type="signal peptide" evidence="2">
    <location>
        <begin position="1"/>
        <end position="32"/>
    </location>
</feature>
<feature type="compositionally biased region" description="Low complexity" evidence="1">
    <location>
        <begin position="212"/>
        <end position="224"/>
    </location>
</feature>
<reference evidence="5" key="2">
    <citation type="submission" date="2023-07" db="EMBL/GenBank/DDBJ databases">
        <title>Duganella aceri sp. nov., isolated from tree sap.</title>
        <authorList>
            <person name="Kim I.S."/>
        </authorList>
    </citation>
    <scope>NUCLEOTIDE SEQUENCE [LARGE SCALE GENOMIC DNA]</scope>
    <source>
        <strain evidence="5">SAP-35</strain>
    </source>
</reference>
<dbReference type="EMBL" id="JAADJT010000009">
    <property type="protein sequence ID" value="NGZ86531.1"/>
    <property type="molecule type" value="Genomic_DNA"/>
</dbReference>
<gene>
    <name evidence="4" type="ORF">GW587_19995</name>
</gene>
<name>A0ABX0FPH2_9BURK</name>
<dbReference type="Pfam" id="PF04773">
    <property type="entry name" value="FecR"/>
    <property type="match status" value="1"/>
</dbReference>
<evidence type="ECO:0000313" key="5">
    <source>
        <dbReference type="Proteomes" id="UP000666369"/>
    </source>
</evidence>
<reference evidence="4 5" key="1">
    <citation type="submission" date="2020-01" db="EMBL/GenBank/DDBJ databases">
        <authorList>
            <person name="Lee S.D."/>
        </authorList>
    </citation>
    <scope>NUCLEOTIDE SEQUENCE [LARGE SCALE GENOMIC DNA]</scope>
    <source>
        <strain evidence="4 5">SAP-35</strain>
    </source>
</reference>
<dbReference type="PANTHER" id="PTHR38731">
    <property type="entry name" value="LIPL45-RELATED LIPOPROTEIN-RELATED"/>
    <property type="match status" value="1"/>
</dbReference>
<evidence type="ECO:0000313" key="4">
    <source>
        <dbReference type="EMBL" id="NGZ86531.1"/>
    </source>
</evidence>
<dbReference type="PANTHER" id="PTHR38731:SF3">
    <property type="entry name" value="BLL6125 PROTEIN"/>
    <property type="match status" value="1"/>
</dbReference>
<evidence type="ECO:0000259" key="3">
    <source>
        <dbReference type="Pfam" id="PF04773"/>
    </source>
</evidence>
<protein>
    <submittedName>
        <fullName evidence="4">FecR domain-containing protein</fullName>
    </submittedName>
</protein>
<evidence type="ECO:0000256" key="1">
    <source>
        <dbReference type="SAM" id="MobiDB-lite"/>
    </source>
</evidence>
<evidence type="ECO:0000256" key="2">
    <source>
        <dbReference type="SAM" id="SignalP"/>
    </source>
</evidence>
<dbReference type="InterPro" id="IPR006860">
    <property type="entry name" value="FecR"/>
</dbReference>
<dbReference type="Gene3D" id="2.60.120.1440">
    <property type="match status" value="1"/>
</dbReference>
<organism evidence="4 5">
    <name type="scientific">Duganella aceris</name>
    <dbReference type="NCBI Taxonomy" id="2703883"/>
    <lineage>
        <taxon>Bacteria</taxon>
        <taxon>Pseudomonadati</taxon>
        <taxon>Pseudomonadota</taxon>
        <taxon>Betaproteobacteria</taxon>
        <taxon>Burkholderiales</taxon>
        <taxon>Oxalobacteraceae</taxon>
        <taxon>Telluria group</taxon>
        <taxon>Duganella</taxon>
    </lineage>
</organism>
<proteinExistence type="predicted"/>
<accession>A0ABX0FPH2</accession>
<sequence>MGSQFSSNNKLSNWRRLVAAAALLGCGAFAHAGEAGRIVFVAGEVFADSRRAALNDAVQEGQELSTGKDGYVYLKTVDDGLLILRPASRARIVAYHVDRQTPSNTHVKLELLSGVARSVSGTAVKQARQNFRFNTPVAAIGVRGTDFTVFTDQESSSVTVLSGAIVVSGFGGACLPTGGGPCEHNASRELAAGQTGQMLRVKRGDATPQLLNSNSSAPDAASPPRSDEPSGKSGGGQALNEPGLDAQKATAVIQQVRNVQKNDISPPAVSPPIVVSPPVTLPPPDVVVSPPTTPTLPPPEVIIPAAPASQLVWGRWAALAEQAATIDATPLLAAGGKRVAYNSYYTIVRTKGADWEIPLQGSVGFVLRDSEAFVMNSATQLATAATLQNGQLQVDFDKRTFSTGFDLLSSGETFKLQATGYVGTKGDLSGNNQFVRPTNMAVSGSLGASDNAAYIFSSRLDDKRTANGVTYWTK</sequence>
<keyword evidence="2" id="KW-0732">Signal</keyword>